<sequence length="173" mass="18238">MADPNTPAEQPLWNPDPAASTPTASPATAATATAAHGRGRAPSPSGQDGWVSGLVLFGGVVMLVDGVFAVLRGIMGIAKNNIFVTTPNYAFHFSLTSWGWIQLIIGVVLLIVAYGVLKGAAWGRFAGIFIASLSAISNLLSMPYYPLWSLIAVALDIAVVWALCVYRSSDRAY</sequence>
<feature type="region of interest" description="Disordered" evidence="1">
    <location>
        <begin position="1"/>
        <end position="46"/>
    </location>
</feature>
<evidence type="ECO:0000313" key="5">
    <source>
        <dbReference type="Proteomes" id="UP001592530"/>
    </source>
</evidence>
<dbReference type="Proteomes" id="UP001592530">
    <property type="component" value="Unassembled WGS sequence"/>
</dbReference>
<keyword evidence="2" id="KW-0472">Membrane</keyword>
<feature type="transmembrane region" description="Helical" evidence="2">
    <location>
        <begin position="50"/>
        <end position="78"/>
    </location>
</feature>
<accession>A0ABV6WY94</accession>
<dbReference type="EMBL" id="JBHEZY010000003">
    <property type="protein sequence ID" value="MFC1430966.1"/>
    <property type="molecule type" value="Genomic_DNA"/>
</dbReference>
<evidence type="ECO:0000259" key="3">
    <source>
        <dbReference type="Pfam" id="PF23636"/>
    </source>
</evidence>
<proteinExistence type="predicted"/>
<keyword evidence="2" id="KW-1133">Transmembrane helix</keyword>
<gene>
    <name evidence="4" type="ORF">ACEZDB_09890</name>
</gene>
<feature type="compositionally biased region" description="Low complexity" evidence="1">
    <location>
        <begin position="17"/>
        <end position="35"/>
    </location>
</feature>
<dbReference type="RefSeq" id="WP_380551046.1">
    <property type="nucleotide sequence ID" value="NZ_JBHEZY010000003.1"/>
</dbReference>
<name>A0ABV6WY94_9ACTN</name>
<evidence type="ECO:0000256" key="1">
    <source>
        <dbReference type="SAM" id="MobiDB-lite"/>
    </source>
</evidence>
<evidence type="ECO:0000313" key="4">
    <source>
        <dbReference type="EMBL" id="MFC1430966.1"/>
    </source>
</evidence>
<feature type="transmembrane region" description="Helical" evidence="2">
    <location>
        <begin position="147"/>
        <end position="166"/>
    </location>
</feature>
<protein>
    <recommendedName>
        <fullName evidence="3">DUF7144 domain-containing protein</fullName>
    </recommendedName>
</protein>
<dbReference type="Pfam" id="PF23636">
    <property type="entry name" value="DUF7144"/>
    <property type="match status" value="1"/>
</dbReference>
<evidence type="ECO:0000256" key="2">
    <source>
        <dbReference type="SAM" id="Phobius"/>
    </source>
</evidence>
<keyword evidence="2" id="KW-0812">Transmembrane</keyword>
<feature type="domain" description="DUF7144" evidence="3">
    <location>
        <begin position="55"/>
        <end position="167"/>
    </location>
</feature>
<organism evidence="4 5">
    <name type="scientific">Streptacidiphilus alkalitolerans</name>
    <dbReference type="NCBI Taxonomy" id="3342712"/>
    <lineage>
        <taxon>Bacteria</taxon>
        <taxon>Bacillati</taxon>
        <taxon>Actinomycetota</taxon>
        <taxon>Actinomycetes</taxon>
        <taxon>Kitasatosporales</taxon>
        <taxon>Streptomycetaceae</taxon>
        <taxon>Streptacidiphilus</taxon>
    </lineage>
</organism>
<comment type="caution">
    <text evidence="4">The sequence shown here is derived from an EMBL/GenBank/DDBJ whole genome shotgun (WGS) entry which is preliminary data.</text>
</comment>
<reference evidence="4 5" key="1">
    <citation type="submission" date="2024-09" db="EMBL/GenBank/DDBJ databases">
        <authorList>
            <person name="Lee S.D."/>
        </authorList>
    </citation>
    <scope>NUCLEOTIDE SEQUENCE [LARGE SCALE GENOMIC DNA]</scope>
    <source>
        <strain evidence="4 5">N1-3</strain>
    </source>
</reference>
<dbReference type="InterPro" id="IPR055568">
    <property type="entry name" value="DUF7144"/>
</dbReference>
<feature type="transmembrane region" description="Helical" evidence="2">
    <location>
        <begin position="98"/>
        <end position="117"/>
    </location>
</feature>